<organism evidence="2 3">
    <name type="scientific">Fusarium gaditjirri</name>
    <dbReference type="NCBI Taxonomy" id="282569"/>
    <lineage>
        <taxon>Eukaryota</taxon>
        <taxon>Fungi</taxon>
        <taxon>Dikarya</taxon>
        <taxon>Ascomycota</taxon>
        <taxon>Pezizomycotina</taxon>
        <taxon>Sordariomycetes</taxon>
        <taxon>Hypocreomycetidae</taxon>
        <taxon>Hypocreales</taxon>
        <taxon>Nectriaceae</taxon>
        <taxon>Fusarium</taxon>
        <taxon>Fusarium nisikadoi species complex</taxon>
    </lineage>
</organism>
<dbReference type="Proteomes" id="UP000604273">
    <property type="component" value="Unassembled WGS sequence"/>
</dbReference>
<dbReference type="OrthoDB" id="3938867at2759"/>
<dbReference type="EMBL" id="JABFAI010000543">
    <property type="protein sequence ID" value="KAF4943492.1"/>
    <property type="molecule type" value="Genomic_DNA"/>
</dbReference>
<evidence type="ECO:0000313" key="3">
    <source>
        <dbReference type="Proteomes" id="UP000604273"/>
    </source>
</evidence>
<proteinExistence type="predicted"/>
<gene>
    <name evidence="2" type="ORF">FGADI_13382</name>
</gene>
<protein>
    <submittedName>
        <fullName evidence="2">Uncharacterized protein</fullName>
    </submittedName>
</protein>
<comment type="caution">
    <text evidence="2">The sequence shown here is derived from an EMBL/GenBank/DDBJ whole genome shotgun (WGS) entry which is preliminary data.</text>
</comment>
<keyword evidence="3" id="KW-1185">Reference proteome</keyword>
<feature type="compositionally biased region" description="Basic and acidic residues" evidence="1">
    <location>
        <begin position="768"/>
        <end position="784"/>
    </location>
</feature>
<sequence>MGTQGLWAFRYGGKYYVFWNEYDSDELGETIANGVPRGSSQFQAWMDEKRGDCEVLKQRLDCAWLISPDSGGMSELLSEIAGSEDLFIAPGYVRPHCDLFLEHIVVVDLDRELLDCNGVCFFFLAQLPQTSIHALLKPANLYWLGLDIEPKHPCITTDTVLAPPHDNEELIASKYRTLSPRLKVPLFHMATAMTASQALVSSMTQAFALVSQMYGRAITQARDTCFETDYLFREVSYLLLSMASCSPDRVRLANAEWLEWPTTAHESLGHLSVAKYGILGDDGDAQPRELVSTFLSDFHEACKTPGSSPYTTSYWMGPVFVWLTRDLLSRSSFEAAIYAAVTEARAVPGKREFPVVVFSIRHFVLVRVTPTVVFHSKRFALWTEPATVDMLFLDTEHVDFPFRRPDWVSDNCQRSFEELAHFFISTSPHSEAFRELGKLAMDRELTIVNQLEGEPDLLQFPGQDEIEQRGLFSQLNRANVIDGQARCILVIRASCSSRTSSMLTVPVLWERWANPLPVKTDVVKTDVQLPLSDGFANAELEGFKREYLYRLSTNKPIWRQAFEEAGINWELLEKVLSSLYERRIVSRARGLAVLYALIFFIPKGIGGCGVHQDSYFNNIDRTYRSQIPRQRLGAHLQIASRIRPDASYRSVYFLALFKPVSEDTSEGWKRAESEAHAQAAVEYFRQAFQFWINNDAPLLHVTNHPQIPTMEEVPPEASFNIEKARQWSYHKPSWRYCDAMKPYLDHARSELRFGDVEVDDISDDDMPLDTKARRPPLDTRTKEDRPAITAALSWARQLADLHGDQETEELVHPDLYLWP</sequence>
<name>A0A8H4SPS8_9HYPO</name>
<accession>A0A8H4SPS8</accession>
<evidence type="ECO:0000313" key="2">
    <source>
        <dbReference type="EMBL" id="KAF4943492.1"/>
    </source>
</evidence>
<feature type="region of interest" description="Disordered" evidence="1">
    <location>
        <begin position="762"/>
        <end position="784"/>
    </location>
</feature>
<evidence type="ECO:0000256" key="1">
    <source>
        <dbReference type="SAM" id="MobiDB-lite"/>
    </source>
</evidence>
<reference evidence="2" key="2">
    <citation type="submission" date="2020-05" db="EMBL/GenBank/DDBJ databases">
        <authorList>
            <person name="Kim H.-S."/>
            <person name="Proctor R.H."/>
            <person name="Brown D.W."/>
        </authorList>
    </citation>
    <scope>NUCLEOTIDE SEQUENCE</scope>
    <source>
        <strain evidence="2">NRRL 45417</strain>
    </source>
</reference>
<dbReference type="AlphaFoldDB" id="A0A8H4SPS8"/>
<reference evidence="2" key="1">
    <citation type="journal article" date="2020" name="BMC Genomics">
        <title>Correction to: Identification and distribution of gene clusters required for synthesis of sphingolipid metabolism inhibitors in diverse species of the filamentous fungus Fusarium.</title>
        <authorList>
            <person name="Kim H.S."/>
            <person name="Lohmar J.M."/>
            <person name="Busman M."/>
            <person name="Brown D.W."/>
            <person name="Naumann T.A."/>
            <person name="Divon H.H."/>
            <person name="Lysoe E."/>
            <person name="Uhlig S."/>
            <person name="Proctor R.H."/>
        </authorList>
    </citation>
    <scope>NUCLEOTIDE SEQUENCE</scope>
    <source>
        <strain evidence="2">NRRL 45417</strain>
    </source>
</reference>